<dbReference type="InterPro" id="IPR036188">
    <property type="entry name" value="FAD/NAD-bd_sf"/>
</dbReference>
<name>A0A8S1IL94_9CHLO</name>
<organism evidence="7 8">
    <name type="scientific">Ostreobium quekettii</name>
    <dbReference type="NCBI Taxonomy" id="121088"/>
    <lineage>
        <taxon>Eukaryota</taxon>
        <taxon>Viridiplantae</taxon>
        <taxon>Chlorophyta</taxon>
        <taxon>core chlorophytes</taxon>
        <taxon>Ulvophyceae</taxon>
        <taxon>TCBD clade</taxon>
        <taxon>Bryopsidales</taxon>
        <taxon>Ostreobineae</taxon>
        <taxon>Ostreobiaceae</taxon>
        <taxon>Ostreobium</taxon>
    </lineage>
</organism>
<evidence type="ECO:0000256" key="5">
    <source>
        <dbReference type="ARBA" id="ARBA00023002"/>
    </source>
</evidence>
<keyword evidence="8" id="KW-1185">Reference proteome</keyword>
<feature type="domain" description="Glucose-methanol-choline oxidoreductase C-terminal" evidence="6">
    <location>
        <begin position="544"/>
        <end position="605"/>
    </location>
</feature>
<evidence type="ECO:0000313" key="7">
    <source>
        <dbReference type="EMBL" id="CAD7695534.1"/>
    </source>
</evidence>
<dbReference type="EMBL" id="CAJHUC010000359">
    <property type="protein sequence ID" value="CAD7695534.1"/>
    <property type="molecule type" value="Genomic_DNA"/>
</dbReference>
<dbReference type="InterPro" id="IPR007867">
    <property type="entry name" value="GMC_OxRtase_C"/>
</dbReference>
<comment type="cofactor">
    <cofactor evidence="1">
        <name>FAD</name>
        <dbReference type="ChEBI" id="CHEBI:57692"/>
    </cofactor>
</comment>
<evidence type="ECO:0000256" key="2">
    <source>
        <dbReference type="ARBA" id="ARBA00010790"/>
    </source>
</evidence>
<keyword evidence="5" id="KW-0560">Oxidoreductase</keyword>
<gene>
    <name evidence="7" type="ORF">OSTQU699_LOCUS895</name>
</gene>
<evidence type="ECO:0000256" key="1">
    <source>
        <dbReference type="ARBA" id="ARBA00001974"/>
    </source>
</evidence>
<sequence length="617" mass="68028">MADDTMTLRSRTLRYAPSQVVTIRWSLDGWSADRGGYYIDDAWVFTEIPVQAFEFKFRLNSTVWQKDNNLVINDPAPGRMFDYDEGAVVFEPGRLEQQLPPAENGTVARSFFWPDLDEGKEYDVIVIGSGIGGGVVADAAADANLHTLLLEAGSYLYPTHIANLPRKHRTGFFAKHVWSLWGQGETRKTPYNAIDVHGDGNVYKGGLGYNLGGRSIFWGGFIPRMREYEFDGWPGAVKAEFLQNGLYDRAEELMKKGDRSSEYQERTKAWLSELLGDEFIVVDAAMAVDRLADPALRTISSGMFSTADLLMESRATEGQVGNEDLVINLNHSVRRIETDGGRTATRVVAWDRIAQRERAYRGKNVVLAAGTLESAKIAKKSGLADESGTLAKGLTDHQVFFTHFGLSPDSELYTTEASAKVVLQHRDASASAHSYNCIIELGADFNQGRYVDPDILKAHQDERERLQEKLCEIVFLTDSPLVGENWLEPDEGTEDGRPMKVRMERSTRADGALFDEMDALKDKILGALGAKALQDDQETQGLALQPTDIGAVAHEVGSLRMAGSPDAGVVDGDLKFWGYDNIYACDLSVFPSSPAANPTLTLGGLALRLGDHLRDAK</sequence>
<dbReference type="Proteomes" id="UP000708148">
    <property type="component" value="Unassembled WGS sequence"/>
</dbReference>
<evidence type="ECO:0000256" key="3">
    <source>
        <dbReference type="ARBA" id="ARBA00022630"/>
    </source>
</evidence>
<comment type="similarity">
    <text evidence="2">Belongs to the GMC oxidoreductase family.</text>
</comment>
<dbReference type="GO" id="GO:0016614">
    <property type="term" value="F:oxidoreductase activity, acting on CH-OH group of donors"/>
    <property type="evidence" value="ECO:0007669"/>
    <property type="project" value="InterPro"/>
</dbReference>
<evidence type="ECO:0000256" key="4">
    <source>
        <dbReference type="ARBA" id="ARBA00022827"/>
    </source>
</evidence>
<reference evidence="7" key="1">
    <citation type="submission" date="2020-12" db="EMBL/GenBank/DDBJ databases">
        <authorList>
            <person name="Iha C."/>
        </authorList>
    </citation>
    <scope>NUCLEOTIDE SEQUENCE</scope>
</reference>
<dbReference type="AlphaFoldDB" id="A0A8S1IL94"/>
<dbReference type="OrthoDB" id="9974421at2759"/>
<accession>A0A8S1IL94</accession>
<dbReference type="PANTHER" id="PTHR42784">
    <property type="entry name" value="PYRANOSE 2-OXIDASE"/>
    <property type="match status" value="1"/>
</dbReference>
<evidence type="ECO:0000259" key="6">
    <source>
        <dbReference type="Pfam" id="PF05199"/>
    </source>
</evidence>
<evidence type="ECO:0000313" key="8">
    <source>
        <dbReference type="Proteomes" id="UP000708148"/>
    </source>
</evidence>
<dbReference type="Gene3D" id="3.50.50.60">
    <property type="entry name" value="FAD/NAD(P)-binding domain"/>
    <property type="match status" value="2"/>
</dbReference>
<keyword evidence="4" id="KW-0274">FAD</keyword>
<proteinExistence type="inferred from homology"/>
<dbReference type="PANTHER" id="PTHR42784:SF1">
    <property type="entry name" value="PYRANOSE 2-OXIDASE"/>
    <property type="match status" value="1"/>
</dbReference>
<dbReference type="Pfam" id="PF05199">
    <property type="entry name" value="GMC_oxred_C"/>
    <property type="match status" value="1"/>
</dbReference>
<dbReference type="InterPro" id="IPR051473">
    <property type="entry name" value="P2Ox-like"/>
</dbReference>
<protein>
    <recommendedName>
        <fullName evidence="6">Glucose-methanol-choline oxidoreductase C-terminal domain-containing protein</fullName>
    </recommendedName>
</protein>
<comment type="caution">
    <text evidence="7">The sequence shown here is derived from an EMBL/GenBank/DDBJ whole genome shotgun (WGS) entry which is preliminary data.</text>
</comment>
<keyword evidence="3" id="KW-0285">Flavoprotein</keyword>
<dbReference type="SUPFAM" id="SSF51905">
    <property type="entry name" value="FAD/NAD(P)-binding domain"/>
    <property type="match status" value="1"/>
</dbReference>